<feature type="compositionally biased region" description="Basic and acidic residues" evidence="1">
    <location>
        <begin position="61"/>
        <end position="95"/>
    </location>
</feature>
<protein>
    <submittedName>
        <fullName evidence="2">Uncharacterized protein</fullName>
    </submittedName>
</protein>
<organism evidence="2 3">
    <name type="scientific">Brassica cretica</name>
    <name type="common">Mustard</name>
    <dbReference type="NCBI Taxonomy" id="69181"/>
    <lineage>
        <taxon>Eukaryota</taxon>
        <taxon>Viridiplantae</taxon>
        <taxon>Streptophyta</taxon>
        <taxon>Embryophyta</taxon>
        <taxon>Tracheophyta</taxon>
        <taxon>Spermatophyta</taxon>
        <taxon>Magnoliopsida</taxon>
        <taxon>eudicotyledons</taxon>
        <taxon>Gunneridae</taxon>
        <taxon>Pentapetalae</taxon>
        <taxon>rosids</taxon>
        <taxon>malvids</taxon>
        <taxon>Brassicales</taxon>
        <taxon>Brassicaceae</taxon>
        <taxon>Brassiceae</taxon>
        <taxon>Brassica</taxon>
    </lineage>
</organism>
<evidence type="ECO:0000313" key="3">
    <source>
        <dbReference type="Proteomes" id="UP000266723"/>
    </source>
</evidence>
<feature type="region of interest" description="Disordered" evidence="1">
    <location>
        <begin position="47"/>
        <end position="95"/>
    </location>
</feature>
<sequence length="305" mass="35142">MLRNTRVRESNNQVKMNRDSFELSPRRTKVGLVNDCDRLRKRLENLAKGEQKREKHRKRPREINSDRKEGESWLEGRSESRERTEGNKPRERDRRFRTGRLGQTAVSSLYWWPRCCLIHCYSICSDHDRIAIGFTEGRCFGIKGLERRCQELSGAVNGCIVLERDTGAEYVLTDPGVIRDWFWGAKHGYCTVRSGWLMGSRKTARKECMDGLSDNKAPRQASIEELTRDFILGVIKADLPFVWENRGLLKSTDPDSEVNKQEGLTKSLPRLKEGKPAGVRIESSGSRKPRMLRKSLSKTRNCQGQ</sequence>
<feature type="region of interest" description="Disordered" evidence="1">
    <location>
        <begin position="1"/>
        <end position="22"/>
    </location>
</feature>
<evidence type="ECO:0000313" key="2">
    <source>
        <dbReference type="EMBL" id="KAF3597543.1"/>
    </source>
</evidence>
<gene>
    <name evidence="2" type="ORF">DY000_02022357</name>
</gene>
<dbReference type="EMBL" id="QGKV02000299">
    <property type="protein sequence ID" value="KAF3597543.1"/>
    <property type="molecule type" value="Genomic_DNA"/>
</dbReference>
<evidence type="ECO:0000256" key="1">
    <source>
        <dbReference type="SAM" id="MobiDB-lite"/>
    </source>
</evidence>
<feature type="region of interest" description="Disordered" evidence="1">
    <location>
        <begin position="252"/>
        <end position="305"/>
    </location>
</feature>
<keyword evidence="3" id="KW-1185">Reference proteome</keyword>
<dbReference type="Proteomes" id="UP000266723">
    <property type="component" value="Unassembled WGS sequence"/>
</dbReference>
<reference evidence="2 3" key="1">
    <citation type="journal article" date="2020" name="BMC Genomics">
        <title>Intraspecific diversification of the crop wild relative Brassica cretica Lam. using demographic model selection.</title>
        <authorList>
            <person name="Kioukis A."/>
            <person name="Michalopoulou V.A."/>
            <person name="Briers L."/>
            <person name="Pirintsos S."/>
            <person name="Studholme D.J."/>
            <person name="Pavlidis P."/>
            <person name="Sarris P.F."/>
        </authorList>
    </citation>
    <scope>NUCLEOTIDE SEQUENCE [LARGE SCALE GENOMIC DNA]</scope>
    <source>
        <strain evidence="3">cv. PFS-1207/04</strain>
    </source>
</reference>
<accession>A0ABQ7EK16</accession>
<proteinExistence type="predicted"/>
<name>A0ABQ7EK16_BRACR</name>
<comment type="caution">
    <text evidence="2">The sequence shown here is derived from an EMBL/GenBank/DDBJ whole genome shotgun (WGS) entry which is preliminary data.</text>
</comment>
<feature type="compositionally biased region" description="Basic residues" evidence="1">
    <location>
        <begin position="287"/>
        <end position="297"/>
    </location>
</feature>